<sequence>MRFRISLPRSLAVCLSTLQLYIQVSISHTYTRRSLSPVSTRKHTRTHSINSNREVKPSASDCERRSSQMKKKI</sequence>
<feature type="non-terminal residue" evidence="2">
    <location>
        <position position="73"/>
    </location>
</feature>
<dbReference type="EMBL" id="ML978078">
    <property type="protein sequence ID" value="KAF2009497.1"/>
    <property type="molecule type" value="Genomic_DNA"/>
</dbReference>
<proteinExistence type="predicted"/>
<dbReference type="AlphaFoldDB" id="A0A6A5X9Q1"/>
<name>A0A6A5X9Q1_9PLEO</name>
<dbReference type="GeneID" id="54286868"/>
<evidence type="ECO:0000313" key="3">
    <source>
        <dbReference type="Proteomes" id="UP000799778"/>
    </source>
</evidence>
<evidence type="ECO:0000313" key="2">
    <source>
        <dbReference type="EMBL" id="KAF2009497.1"/>
    </source>
</evidence>
<evidence type="ECO:0000256" key="1">
    <source>
        <dbReference type="SAM" id="MobiDB-lite"/>
    </source>
</evidence>
<organism evidence="2 3">
    <name type="scientific">Aaosphaeria arxii CBS 175.79</name>
    <dbReference type="NCBI Taxonomy" id="1450172"/>
    <lineage>
        <taxon>Eukaryota</taxon>
        <taxon>Fungi</taxon>
        <taxon>Dikarya</taxon>
        <taxon>Ascomycota</taxon>
        <taxon>Pezizomycotina</taxon>
        <taxon>Dothideomycetes</taxon>
        <taxon>Pleosporomycetidae</taxon>
        <taxon>Pleosporales</taxon>
        <taxon>Pleosporales incertae sedis</taxon>
        <taxon>Aaosphaeria</taxon>
    </lineage>
</organism>
<reference evidence="2" key="1">
    <citation type="journal article" date="2020" name="Stud. Mycol.">
        <title>101 Dothideomycetes genomes: a test case for predicting lifestyles and emergence of pathogens.</title>
        <authorList>
            <person name="Haridas S."/>
            <person name="Albert R."/>
            <person name="Binder M."/>
            <person name="Bloem J."/>
            <person name="Labutti K."/>
            <person name="Salamov A."/>
            <person name="Andreopoulos B."/>
            <person name="Baker S."/>
            <person name="Barry K."/>
            <person name="Bills G."/>
            <person name="Bluhm B."/>
            <person name="Cannon C."/>
            <person name="Castanera R."/>
            <person name="Culley D."/>
            <person name="Daum C."/>
            <person name="Ezra D."/>
            <person name="Gonzalez J."/>
            <person name="Henrissat B."/>
            <person name="Kuo A."/>
            <person name="Liang C."/>
            <person name="Lipzen A."/>
            <person name="Lutzoni F."/>
            <person name="Magnuson J."/>
            <person name="Mondo S."/>
            <person name="Nolan M."/>
            <person name="Ohm R."/>
            <person name="Pangilinan J."/>
            <person name="Park H.-J."/>
            <person name="Ramirez L."/>
            <person name="Alfaro M."/>
            <person name="Sun H."/>
            <person name="Tritt A."/>
            <person name="Yoshinaga Y."/>
            <person name="Zwiers L.-H."/>
            <person name="Turgeon B."/>
            <person name="Goodwin S."/>
            <person name="Spatafora J."/>
            <person name="Crous P."/>
            <person name="Grigoriev I."/>
        </authorList>
    </citation>
    <scope>NUCLEOTIDE SEQUENCE</scope>
    <source>
        <strain evidence="2">CBS 175.79</strain>
    </source>
</reference>
<feature type="region of interest" description="Disordered" evidence="1">
    <location>
        <begin position="33"/>
        <end position="73"/>
    </location>
</feature>
<gene>
    <name evidence="2" type="ORF">BU24DRAFT_428391</name>
</gene>
<accession>A0A6A5X9Q1</accession>
<feature type="compositionally biased region" description="Basic and acidic residues" evidence="1">
    <location>
        <begin position="53"/>
        <end position="66"/>
    </location>
</feature>
<dbReference type="Proteomes" id="UP000799778">
    <property type="component" value="Unassembled WGS sequence"/>
</dbReference>
<dbReference type="RefSeq" id="XP_033377836.1">
    <property type="nucleotide sequence ID" value="XM_033529471.1"/>
</dbReference>
<protein>
    <submittedName>
        <fullName evidence="2">Uncharacterized protein</fullName>
    </submittedName>
</protein>
<keyword evidence="3" id="KW-1185">Reference proteome</keyword>